<dbReference type="EMBL" id="JAFCIX010000332">
    <property type="protein sequence ID" value="KAH6594516.1"/>
    <property type="molecule type" value="Genomic_DNA"/>
</dbReference>
<gene>
    <name evidence="1" type="ORF">BASA50_006465</name>
</gene>
<accession>A0ABQ8FAT2</accession>
<keyword evidence="2" id="KW-1185">Reference proteome</keyword>
<protein>
    <submittedName>
        <fullName evidence="1">Uncharacterized protein</fullName>
    </submittedName>
</protein>
<name>A0ABQ8FAT2_9FUNG</name>
<dbReference type="Proteomes" id="UP001648503">
    <property type="component" value="Unassembled WGS sequence"/>
</dbReference>
<sequence>MSQALVICGEVEALDEVKERQGTRNKDAIQRRFNVCRVASKRVDSLEPLSLDVYDHRSQVARQQSTLCKGIGCTIASDGGCLVADGSIHQPSLQDTASKGADLTEGTRLCQLGADYFETLRGDQNYLSWTWSAHWLSDHRPTDI</sequence>
<comment type="caution">
    <text evidence="1">The sequence shown here is derived from an EMBL/GenBank/DDBJ whole genome shotgun (WGS) entry which is preliminary data.</text>
</comment>
<reference evidence="1 2" key="1">
    <citation type="submission" date="2021-02" db="EMBL/GenBank/DDBJ databases">
        <title>Variation within the Batrachochytrium salamandrivorans European outbreak.</title>
        <authorList>
            <person name="Kelly M."/>
            <person name="Pasmans F."/>
            <person name="Shea T.P."/>
            <person name="Munoz J.F."/>
            <person name="Carranza S."/>
            <person name="Cuomo C.A."/>
            <person name="Martel A."/>
        </authorList>
    </citation>
    <scope>NUCLEOTIDE SEQUENCE [LARGE SCALE GENOMIC DNA]</scope>
    <source>
        <strain evidence="1 2">AMFP18/2</strain>
    </source>
</reference>
<organism evidence="1 2">
    <name type="scientific">Batrachochytrium salamandrivorans</name>
    <dbReference type="NCBI Taxonomy" id="1357716"/>
    <lineage>
        <taxon>Eukaryota</taxon>
        <taxon>Fungi</taxon>
        <taxon>Fungi incertae sedis</taxon>
        <taxon>Chytridiomycota</taxon>
        <taxon>Chytridiomycota incertae sedis</taxon>
        <taxon>Chytridiomycetes</taxon>
        <taxon>Rhizophydiales</taxon>
        <taxon>Rhizophydiales incertae sedis</taxon>
        <taxon>Batrachochytrium</taxon>
    </lineage>
</organism>
<evidence type="ECO:0000313" key="2">
    <source>
        <dbReference type="Proteomes" id="UP001648503"/>
    </source>
</evidence>
<evidence type="ECO:0000313" key="1">
    <source>
        <dbReference type="EMBL" id="KAH6594516.1"/>
    </source>
</evidence>
<proteinExistence type="predicted"/>